<keyword evidence="1" id="KW-0472">Membrane</keyword>
<dbReference type="PROSITE" id="PS50206">
    <property type="entry name" value="RHODANESE_3"/>
    <property type="match status" value="1"/>
</dbReference>
<evidence type="ECO:0000313" key="3">
    <source>
        <dbReference type="EMBL" id="RZB78838.1"/>
    </source>
</evidence>
<dbReference type="SUPFAM" id="SSF52821">
    <property type="entry name" value="Rhodanese/Cell cycle control phosphatase"/>
    <property type="match status" value="1"/>
</dbReference>
<feature type="domain" description="Rhodanese" evidence="2">
    <location>
        <begin position="60"/>
        <end position="157"/>
    </location>
</feature>
<dbReference type="Pfam" id="PF00581">
    <property type="entry name" value="Rhodanese"/>
    <property type="match status" value="1"/>
</dbReference>
<keyword evidence="1" id="KW-0812">Transmembrane</keyword>
<dbReference type="GO" id="GO:0003824">
    <property type="term" value="F:catalytic activity"/>
    <property type="evidence" value="ECO:0007669"/>
    <property type="project" value="InterPro"/>
</dbReference>
<feature type="non-terminal residue" evidence="3">
    <location>
        <position position="1"/>
    </location>
</feature>
<proteinExistence type="predicted"/>
<dbReference type="InterPro" id="IPR044684">
    <property type="entry name" value="STR17/STR18/HARC1-like"/>
</dbReference>
<name>A0A445HYD6_GLYSO</name>
<dbReference type="AlphaFoldDB" id="A0A445HYD6"/>
<dbReference type="PANTHER" id="PTHR44542:SF12">
    <property type="entry name" value="THIOSULFATE SULFURTRANSFERASE 18"/>
    <property type="match status" value="1"/>
</dbReference>
<evidence type="ECO:0000256" key="1">
    <source>
        <dbReference type="SAM" id="Phobius"/>
    </source>
</evidence>
<gene>
    <name evidence="3" type="ORF">D0Y65_029286</name>
</gene>
<evidence type="ECO:0000259" key="2">
    <source>
        <dbReference type="PROSITE" id="PS50206"/>
    </source>
</evidence>
<dbReference type="Proteomes" id="UP000289340">
    <property type="component" value="Chromosome 11"/>
</dbReference>
<reference evidence="3 4" key="1">
    <citation type="submission" date="2018-09" db="EMBL/GenBank/DDBJ databases">
        <title>A high-quality reference genome of wild soybean provides a powerful tool to mine soybean genomes.</title>
        <authorList>
            <person name="Xie M."/>
            <person name="Chung C.Y.L."/>
            <person name="Li M.-W."/>
            <person name="Wong F.-L."/>
            <person name="Chan T.-F."/>
            <person name="Lam H.-M."/>
        </authorList>
    </citation>
    <scope>NUCLEOTIDE SEQUENCE [LARGE SCALE GENOMIC DNA]</scope>
    <source>
        <strain evidence="4">cv. W05</strain>
        <tissue evidence="3">Hypocotyl of etiolated seedlings</tissue>
    </source>
</reference>
<keyword evidence="4" id="KW-1185">Reference proteome</keyword>
<protein>
    <recommendedName>
        <fullName evidence="2">Rhodanese domain-containing protein</fullName>
    </recommendedName>
</protein>
<feature type="transmembrane region" description="Helical" evidence="1">
    <location>
        <begin position="26"/>
        <end position="44"/>
    </location>
</feature>
<sequence>NPFAFRLSSLTTPHHMAVAVAMLPRWSVFLLFLFVLCISGAKVVTIDVRAAKSLIQTGSIYLDVRTVEEFKKGHVYADNVLNIPYMLNTPKGKVKNGDFLKEVSSACNKEDHLVVGCQSGVRSLYATADLLSDGFKNAKDMGGGYVDWVKNKFPVNIPEAKEEL</sequence>
<accession>A0A445HYD6</accession>
<dbReference type="PANTHER" id="PTHR44542">
    <property type="entry name" value="THIOSULFATE SULFURTRANSFERASE 18"/>
    <property type="match status" value="1"/>
</dbReference>
<dbReference type="InterPro" id="IPR001763">
    <property type="entry name" value="Rhodanese-like_dom"/>
</dbReference>
<dbReference type="EMBL" id="QZWG01000011">
    <property type="protein sequence ID" value="RZB78838.1"/>
    <property type="molecule type" value="Genomic_DNA"/>
</dbReference>
<dbReference type="CDD" id="cd00158">
    <property type="entry name" value="RHOD"/>
    <property type="match status" value="1"/>
</dbReference>
<dbReference type="InterPro" id="IPR036873">
    <property type="entry name" value="Rhodanese-like_dom_sf"/>
</dbReference>
<dbReference type="SMART" id="SM00450">
    <property type="entry name" value="RHOD"/>
    <property type="match status" value="1"/>
</dbReference>
<organism evidence="3 4">
    <name type="scientific">Glycine soja</name>
    <name type="common">Wild soybean</name>
    <dbReference type="NCBI Taxonomy" id="3848"/>
    <lineage>
        <taxon>Eukaryota</taxon>
        <taxon>Viridiplantae</taxon>
        <taxon>Streptophyta</taxon>
        <taxon>Embryophyta</taxon>
        <taxon>Tracheophyta</taxon>
        <taxon>Spermatophyta</taxon>
        <taxon>Magnoliopsida</taxon>
        <taxon>eudicotyledons</taxon>
        <taxon>Gunneridae</taxon>
        <taxon>Pentapetalae</taxon>
        <taxon>rosids</taxon>
        <taxon>fabids</taxon>
        <taxon>Fabales</taxon>
        <taxon>Fabaceae</taxon>
        <taxon>Papilionoideae</taxon>
        <taxon>50 kb inversion clade</taxon>
        <taxon>NPAAA clade</taxon>
        <taxon>indigoferoid/millettioid clade</taxon>
        <taxon>Phaseoleae</taxon>
        <taxon>Glycine</taxon>
        <taxon>Glycine subgen. Soja</taxon>
    </lineage>
</organism>
<dbReference type="Gene3D" id="3.40.250.10">
    <property type="entry name" value="Rhodanese-like domain"/>
    <property type="match status" value="1"/>
</dbReference>
<evidence type="ECO:0000313" key="4">
    <source>
        <dbReference type="Proteomes" id="UP000289340"/>
    </source>
</evidence>
<keyword evidence="1" id="KW-1133">Transmembrane helix</keyword>
<comment type="caution">
    <text evidence="3">The sequence shown here is derived from an EMBL/GenBank/DDBJ whole genome shotgun (WGS) entry which is preliminary data.</text>
</comment>